<dbReference type="AlphaFoldDB" id="A0A927AM34"/>
<dbReference type="Pfam" id="PF10990">
    <property type="entry name" value="DUF2809"/>
    <property type="match status" value="1"/>
</dbReference>
<organism evidence="2 3">
    <name type="scientific">Spirosoma profusum</name>
    <dbReference type="NCBI Taxonomy" id="2771354"/>
    <lineage>
        <taxon>Bacteria</taxon>
        <taxon>Pseudomonadati</taxon>
        <taxon>Bacteroidota</taxon>
        <taxon>Cytophagia</taxon>
        <taxon>Cytophagales</taxon>
        <taxon>Cytophagaceae</taxon>
        <taxon>Spirosoma</taxon>
    </lineage>
</organism>
<comment type="caution">
    <text evidence="2">The sequence shown here is derived from an EMBL/GenBank/DDBJ whole genome shotgun (WGS) entry which is preliminary data.</text>
</comment>
<keyword evidence="1" id="KW-1133">Transmembrane helix</keyword>
<feature type="transmembrane region" description="Helical" evidence="1">
    <location>
        <begin position="12"/>
        <end position="31"/>
    </location>
</feature>
<feature type="transmembrane region" description="Helical" evidence="1">
    <location>
        <begin position="96"/>
        <end position="123"/>
    </location>
</feature>
<reference evidence="2" key="1">
    <citation type="submission" date="2020-09" db="EMBL/GenBank/DDBJ databases">
        <authorList>
            <person name="Kim M.K."/>
        </authorList>
    </citation>
    <scope>NUCLEOTIDE SEQUENCE</scope>
    <source>
        <strain evidence="2">BT702</strain>
    </source>
</reference>
<dbReference type="RefSeq" id="WP_190884881.1">
    <property type="nucleotide sequence ID" value="NZ_JACWZY010000001.1"/>
</dbReference>
<proteinExistence type="predicted"/>
<gene>
    <name evidence="2" type="ORF">IC229_00080</name>
</gene>
<evidence type="ECO:0000313" key="2">
    <source>
        <dbReference type="EMBL" id="MBD2699014.1"/>
    </source>
</evidence>
<keyword evidence="1" id="KW-0812">Transmembrane</keyword>
<evidence type="ECO:0000256" key="1">
    <source>
        <dbReference type="SAM" id="Phobius"/>
    </source>
</evidence>
<accession>A0A927AM34</accession>
<dbReference type="EMBL" id="JACWZY010000001">
    <property type="protein sequence ID" value="MBD2699014.1"/>
    <property type="molecule type" value="Genomic_DNA"/>
</dbReference>
<feature type="transmembrane region" description="Helical" evidence="1">
    <location>
        <begin position="65"/>
        <end position="84"/>
    </location>
</feature>
<protein>
    <submittedName>
        <fullName evidence="2">DUF2809 domain-containing protein</fullName>
    </submittedName>
</protein>
<keyword evidence="1" id="KW-0472">Membrane</keyword>
<name>A0A927AM34_9BACT</name>
<evidence type="ECO:0000313" key="3">
    <source>
        <dbReference type="Proteomes" id="UP000598820"/>
    </source>
</evidence>
<keyword evidence="3" id="KW-1185">Reference proteome</keyword>
<feature type="transmembrane region" description="Helical" evidence="1">
    <location>
        <begin position="37"/>
        <end position="58"/>
    </location>
</feature>
<dbReference type="Proteomes" id="UP000598820">
    <property type="component" value="Unassembled WGS sequence"/>
</dbReference>
<sequence>MSKSSVARNRVVYGCLTISVSLTGLASRRFLGDFSFIRMYVGDALWALMIFFGLAFIFRHWSTQAIAVAALGFSFGIEISQLYHEPWIDSLRATRLGGLILGFGFLWSDLLCYSAGVGIGVLVDTYLTPVRYRAG</sequence>
<dbReference type="InterPro" id="IPR021257">
    <property type="entry name" value="DUF2809"/>
</dbReference>